<dbReference type="AlphaFoldDB" id="A0A0J7XVI0"/>
<dbReference type="Proteomes" id="UP000052268">
    <property type="component" value="Unassembled WGS sequence"/>
</dbReference>
<dbReference type="PATRIC" id="fig|1114963.3.peg.2592"/>
<dbReference type="Pfam" id="PF04230">
    <property type="entry name" value="PS_pyruv_trans"/>
    <property type="match status" value="1"/>
</dbReference>
<dbReference type="PANTHER" id="PTHR36836">
    <property type="entry name" value="COLANIC ACID BIOSYNTHESIS PROTEIN WCAK"/>
    <property type="match status" value="1"/>
</dbReference>
<dbReference type="GO" id="GO:0016740">
    <property type="term" value="F:transferase activity"/>
    <property type="evidence" value="ECO:0007669"/>
    <property type="project" value="UniProtKB-KW"/>
</dbReference>
<dbReference type="RefSeq" id="WP_059151786.1">
    <property type="nucleotide sequence ID" value="NZ_KQ130454.1"/>
</dbReference>
<organism evidence="2 3">
    <name type="scientific">Novosphingobium barchaimii LL02</name>
    <dbReference type="NCBI Taxonomy" id="1114963"/>
    <lineage>
        <taxon>Bacteria</taxon>
        <taxon>Pseudomonadati</taxon>
        <taxon>Pseudomonadota</taxon>
        <taxon>Alphaproteobacteria</taxon>
        <taxon>Sphingomonadales</taxon>
        <taxon>Sphingomonadaceae</taxon>
        <taxon>Novosphingobium</taxon>
    </lineage>
</organism>
<gene>
    <name evidence="2" type="ORF">V474_18775</name>
</gene>
<evidence type="ECO:0000313" key="3">
    <source>
        <dbReference type="Proteomes" id="UP000052268"/>
    </source>
</evidence>
<sequence>MRRQVFVCGDLHNLGDLKLLLQNLALTSGRGGLVRRWAPLPAAVERQVEAAGGVLVSGKAIPAFARQAFGAQLVFGGGQLVRDNVSIPSLLGLLAGVLSARLGGGSLVTRGLGVSTIRSPMRRVLWRAVLSLCKVVNLRDEASARNLARLAPGKAHAVNADMVFLPTAGAHTISPGRGERRWIVIAPCIDGSEGRSIEGDALDAALEAALSALPGARIVIACHDPREGMDKAAAARLVARWPEREITVLGGYELDPLIALYREAALVLTNRLHALIFAILAEAPALAIEDGTAKVRVVADRFVIPVLPRDQPDAARQCVAQALGFDREGRAAVRQDLARKAAGNLDHGPAASA</sequence>
<evidence type="ECO:0000259" key="1">
    <source>
        <dbReference type="Pfam" id="PF04230"/>
    </source>
</evidence>
<comment type="caution">
    <text evidence="2">The sequence shown here is derived from an EMBL/GenBank/DDBJ whole genome shotgun (WGS) entry which is preliminary data.</text>
</comment>
<name>A0A0J7XVI0_9SPHN</name>
<dbReference type="PANTHER" id="PTHR36836:SF1">
    <property type="entry name" value="COLANIC ACID BIOSYNTHESIS PROTEIN WCAK"/>
    <property type="match status" value="1"/>
</dbReference>
<dbReference type="InterPro" id="IPR007345">
    <property type="entry name" value="Polysacch_pyruvyl_Trfase"/>
</dbReference>
<keyword evidence="2" id="KW-0808">Transferase</keyword>
<dbReference type="EMBL" id="JACU01000005">
    <property type="protein sequence ID" value="KMS55098.1"/>
    <property type="molecule type" value="Genomic_DNA"/>
</dbReference>
<evidence type="ECO:0000313" key="2">
    <source>
        <dbReference type="EMBL" id="KMS55098.1"/>
    </source>
</evidence>
<proteinExistence type="predicted"/>
<reference evidence="2 3" key="1">
    <citation type="journal article" date="2015" name="G3 (Bethesda)">
        <title>Insights into Ongoing Evolution of the Hexachlorocyclohexane Catabolic Pathway from Comparative Genomics of Ten Sphingomonadaceae Strains.</title>
        <authorList>
            <person name="Pearce S.L."/>
            <person name="Oakeshott J.G."/>
            <person name="Pandey G."/>
        </authorList>
    </citation>
    <scope>NUCLEOTIDE SEQUENCE [LARGE SCALE GENOMIC DNA]</scope>
    <source>
        <strain evidence="2 3">LL02</strain>
    </source>
</reference>
<keyword evidence="3" id="KW-1185">Reference proteome</keyword>
<accession>A0A0J7XVI0</accession>
<feature type="domain" description="Polysaccharide pyruvyl transferase" evidence="1">
    <location>
        <begin position="70"/>
        <end position="288"/>
    </location>
</feature>
<protein>
    <submittedName>
        <fullName evidence="2">Polysaccharide pyruvyl transferase</fullName>
    </submittedName>
</protein>